<feature type="region of interest" description="Disordered" evidence="1">
    <location>
        <begin position="1"/>
        <end position="67"/>
    </location>
</feature>
<dbReference type="Proteomes" id="UP001365128">
    <property type="component" value="Unassembled WGS sequence"/>
</dbReference>
<reference evidence="2 3" key="1">
    <citation type="submission" date="2024-04" db="EMBL/GenBank/DDBJ databases">
        <title>Phyllosticta paracitricarpa is synonymous to the EU quarantine fungus P. citricarpa based on phylogenomic analyses.</title>
        <authorList>
            <consortium name="Lawrence Berkeley National Laboratory"/>
            <person name="Van Ingen-Buijs V.A."/>
            <person name="Van Westerhoven A.C."/>
            <person name="Haridas S."/>
            <person name="Skiadas P."/>
            <person name="Martin F."/>
            <person name="Groenewald J.Z."/>
            <person name="Crous P.W."/>
            <person name="Seidl M.F."/>
        </authorList>
    </citation>
    <scope>NUCLEOTIDE SEQUENCE [LARGE SCALE GENOMIC DNA]</scope>
    <source>
        <strain evidence="2 3">CBS 122670</strain>
    </source>
</reference>
<proteinExistence type="predicted"/>
<feature type="compositionally biased region" description="Basic and acidic residues" evidence="1">
    <location>
        <begin position="21"/>
        <end position="37"/>
    </location>
</feature>
<sequence length="284" mass="31466">MDASESKAEQSSECAPMLEGNEDRIKGTSSHPSEDFRVGSQPTPLRLEVEGPSLPRSRGSRWDKETNNGRYVPALSITNAEVSLPRAPISAVGTSPGHNSCKLERRSVSSPQPTIFLHFSGALALPKRRQTEEDLHILNPIFRVPSTNAVGSLASRLSEFFLFGHHRRRRLSTAARLLSAATAPHTHTSQLGVPDDEDRKDVVCCCMSARGQHEQGYWRCDAMRDRVCPHVTSRARTHLTHEDVRQRGPHANAGWLPACALTDCTYRGNELKHDCLVWICCMVA</sequence>
<gene>
    <name evidence="2" type="ORF">IWX46DRAFT_585447</name>
</gene>
<dbReference type="EMBL" id="JBBPDW010000062">
    <property type="protein sequence ID" value="KAK7530442.1"/>
    <property type="molecule type" value="Genomic_DNA"/>
</dbReference>
<name>A0ABR1L5C8_9PEZI</name>
<comment type="caution">
    <text evidence="2">The sequence shown here is derived from an EMBL/GenBank/DDBJ whole genome shotgun (WGS) entry which is preliminary data.</text>
</comment>
<organism evidence="2 3">
    <name type="scientific">Phyllosticta citricarpa</name>
    <dbReference type="NCBI Taxonomy" id="55181"/>
    <lineage>
        <taxon>Eukaryota</taxon>
        <taxon>Fungi</taxon>
        <taxon>Dikarya</taxon>
        <taxon>Ascomycota</taxon>
        <taxon>Pezizomycotina</taxon>
        <taxon>Dothideomycetes</taxon>
        <taxon>Dothideomycetes incertae sedis</taxon>
        <taxon>Botryosphaeriales</taxon>
        <taxon>Phyllostictaceae</taxon>
        <taxon>Phyllosticta</taxon>
    </lineage>
</organism>
<accession>A0ABR1L5C8</accession>
<evidence type="ECO:0000313" key="3">
    <source>
        <dbReference type="Proteomes" id="UP001365128"/>
    </source>
</evidence>
<evidence type="ECO:0000313" key="2">
    <source>
        <dbReference type="EMBL" id="KAK7530442.1"/>
    </source>
</evidence>
<evidence type="ECO:0000256" key="1">
    <source>
        <dbReference type="SAM" id="MobiDB-lite"/>
    </source>
</evidence>
<feature type="compositionally biased region" description="Basic and acidic residues" evidence="1">
    <location>
        <begin position="1"/>
        <end position="10"/>
    </location>
</feature>
<protein>
    <submittedName>
        <fullName evidence="2">Uncharacterized protein</fullName>
    </submittedName>
</protein>
<keyword evidence="3" id="KW-1185">Reference proteome</keyword>